<proteinExistence type="predicted"/>
<evidence type="ECO:0000313" key="2">
    <source>
        <dbReference type="EMBL" id="KGE71634.1"/>
    </source>
</evidence>
<feature type="chain" id="PRO_5001946575" evidence="1">
    <location>
        <begin position="18"/>
        <end position="226"/>
    </location>
</feature>
<organism evidence="2 3">
    <name type="scientific">Spirochaeta lutea</name>
    <dbReference type="NCBI Taxonomy" id="1480694"/>
    <lineage>
        <taxon>Bacteria</taxon>
        <taxon>Pseudomonadati</taxon>
        <taxon>Spirochaetota</taxon>
        <taxon>Spirochaetia</taxon>
        <taxon>Spirochaetales</taxon>
        <taxon>Spirochaetaceae</taxon>
        <taxon>Spirochaeta</taxon>
    </lineage>
</organism>
<keyword evidence="1" id="KW-0732">Signal</keyword>
<gene>
    <name evidence="2" type="ORF">DC28_10205</name>
</gene>
<dbReference type="Proteomes" id="UP000029692">
    <property type="component" value="Unassembled WGS sequence"/>
</dbReference>
<comment type="caution">
    <text evidence="2">The sequence shown here is derived from an EMBL/GenBank/DDBJ whole genome shotgun (WGS) entry which is preliminary data.</text>
</comment>
<keyword evidence="3" id="KW-1185">Reference proteome</keyword>
<dbReference type="STRING" id="1480694.DC28_10205"/>
<evidence type="ECO:0000313" key="3">
    <source>
        <dbReference type="Proteomes" id="UP000029692"/>
    </source>
</evidence>
<feature type="signal peptide" evidence="1">
    <location>
        <begin position="1"/>
        <end position="17"/>
    </location>
</feature>
<dbReference type="AlphaFoldDB" id="A0A098QV74"/>
<name>A0A098QV74_9SPIO</name>
<reference evidence="2 3" key="1">
    <citation type="submission" date="2014-05" db="EMBL/GenBank/DDBJ databases">
        <title>De novo Genome Sequence of Spirocheata sp.</title>
        <authorList>
            <person name="Shivani Y."/>
            <person name="Subhash Y."/>
            <person name="Tushar L."/>
            <person name="Sasikala C."/>
            <person name="Ramana C.V."/>
        </authorList>
    </citation>
    <scope>NUCLEOTIDE SEQUENCE [LARGE SCALE GENOMIC DNA]</scope>
    <source>
        <strain evidence="2 3">JC230</strain>
    </source>
</reference>
<dbReference type="EMBL" id="JNUP01000065">
    <property type="protein sequence ID" value="KGE71634.1"/>
    <property type="molecule type" value="Genomic_DNA"/>
</dbReference>
<accession>A0A098QV74</accession>
<sequence length="226" mass="24994">MRKIVTVILLLSSAALVIGQTAIQGEGWRLNAYPYAEDIQELVNREIQDGYVPAGLHVVPGESIMVLFHESDQEIDQWALVAIDSLDRVNAEVSGFLQEGWLPVDFSMTGEDMHVLFLKTDYEFTSWRIVTATSDSDEALLSIIGDVTKTQFDEDRILFGVNALGNQVHLLFVDSDTLLANSQMAVQVYPNDGEAFYNALNEHLAAGAVPGGFALSQDRVVIPFFR</sequence>
<evidence type="ECO:0000256" key="1">
    <source>
        <dbReference type="SAM" id="SignalP"/>
    </source>
</evidence>
<protein>
    <submittedName>
        <fullName evidence="2">Uncharacterized protein</fullName>
    </submittedName>
</protein>
<dbReference type="RefSeq" id="WP_037548072.1">
    <property type="nucleotide sequence ID" value="NZ_JNUP01000065.1"/>
</dbReference>